<dbReference type="EMBL" id="JAJJMA010189474">
    <property type="protein sequence ID" value="MCL7038343.1"/>
    <property type="molecule type" value="Genomic_DNA"/>
</dbReference>
<organism evidence="1 2">
    <name type="scientific">Papaver nudicaule</name>
    <name type="common">Iceland poppy</name>
    <dbReference type="NCBI Taxonomy" id="74823"/>
    <lineage>
        <taxon>Eukaryota</taxon>
        <taxon>Viridiplantae</taxon>
        <taxon>Streptophyta</taxon>
        <taxon>Embryophyta</taxon>
        <taxon>Tracheophyta</taxon>
        <taxon>Spermatophyta</taxon>
        <taxon>Magnoliopsida</taxon>
        <taxon>Ranunculales</taxon>
        <taxon>Papaveraceae</taxon>
        <taxon>Papaveroideae</taxon>
        <taxon>Papaver</taxon>
    </lineage>
</organism>
<reference evidence="1" key="1">
    <citation type="submission" date="2022-03" db="EMBL/GenBank/DDBJ databases">
        <title>A functionally conserved STORR gene fusion in Papaver species that diverged 16.8 million years ago.</title>
        <authorList>
            <person name="Catania T."/>
        </authorList>
    </citation>
    <scope>NUCLEOTIDE SEQUENCE</scope>
    <source>
        <strain evidence="1">S-191538</strain>
    </source>
</reference>
<dbReference type="Proteomes" id="UP001177140">
    <property type="component" value="Unassembled WGS sequence"/>
</dbReference>
<dbReference type="AlphaFoldDB" id="A0AA41VCD4"/>
<sequence>MELDRLGEAFEKSVSIKDMPSTVLAQDIRLILYLCVKLQVLVAESNGHFNYIAGHLRLWHGRVRHKKESCRVRVITLLYELIWKYFRYTAAGHKLFELHRDFLQGKYDAVEKLWKNQRWIGKSLMKELKKQEEKDLKEAHEENEYRRKFTRCETLKFRNYFV</sequence>
<name>A0AA41VCD4_PAPNU</name>
<protein>
    <submittedName>
        <fullName evidence="1">Uncharacterized protein</fullName>
    </submittedName>
</protein>
<gene>
    <name evidence="1" type="ORF">MKW94_017772</name>
</gene>
<evidence type="ECO:0000313" key="2">
    <source>
        <dbReference type="Proteomes" id="UP001177140"/>
    </source>
</evidence>
<proteinExistence type="predicted"/>
<comment type="caution">
    <text evidence="1">The sequence shown here is derived from an EMBL/GenBank/DDBJ whole genome shotgun (WGS) entry which is preliminary data.</text>
</comment>
<keyword evidence="2" id="KW-1185">Reference proteome</keyword>
<accession>A0AA41VCD4</accession>
<evidence type="ECO:0000313" key="1">
    <source>
        <dbReference type="EMBL" id="MCL7038343.1"/>
    </source>
</evidence>